<keyword evidence="6 8" id="KW-0472">Membrane</keyword>
<proteinExistence type="inferred from homology"/>
<evidence type="ECO:0000256" key="4">
    <source>
        <dbReference type="ARBA" id="ARBA00022729"/>
    </source>
</evidence>
<dbReference type="InterPro" id="IPR013517">
    <property type="entry name" value="FG-GAP"/>
</dbReference>
<organism evidence="10 11">
    <name type="scientific">Adineta ricciae</name>
    <name type="common">Rotifer</name>
    <dbReference type="NCBI Taxonomy" id="249248"/>
    <lineage>
        <taxon>Eukaryota</taxon>
        <taxon>Metazoa</taxon>
        <taxon>Spiralia</taxon>
        <taxon>Gnathifera</taxon>
        <taxon>Rotifera</taxon>
        <taxon>Eurotatoria</taxon>
        <taxon>Bdelloidea</taxon>
        <taxon>Adinetida</taxon>
        <taxon>Adinetidae</taxon>
        <taxon>Adineta</taxon>
    </lineage>
</organism>
<protein>
    <recommendedName>
        <fullName evidence="9">T-cell immunomodulatory protein TIP C2 domain-containing protein</fullName>
    </recommendedName>
</protein>
<evidence type="ECO:0000256" key="6">
    <source>
        <dbReference type="ARBA" id="ARBA00023136"/>
    </source>
</evidence>
<dbReference type="InterPro" id="IPR028994">
    <property type="entry name" value="Integrin_alpha_N"/>
</dbReference>
<evidence type="ECO:0000256" key="8">
    <source>
        <dbReference type="SAM" id="Phobius"/>
    </source>
</evidence>
<evidence type="ECO:0000256" key="5">
    <source>
        <dbReference type="ARBA" id="ARBA00022989"/>
    </source>
</evidence>
<evidence type="ECO:0000313" key="11">
    <source>
        <dbReference type="Proteomes" id="UP000663852"/>
    </source>
</evidence>
<name>A0A814WM47_ADIRI</name>
<evidence type="ECO:0000259" key="9">
    <source>
        <dbReference type="Pfam" id="PF23122"/>
    </source>
</evidence>
<reference evidence="10" key="1">
    <citation type="submission" date="2021-02" db="EMBL/GenBank/DDBJ databases">
        <authorList>
            <person name="Nowell W R."/>
        </authorList>
    </citation>
    <scope>NUCLEOTIDE SEQUENCE</scope>
</reference>
<dbReference type="GO" id="GO:0005886">
    <property type="term" value="C:plasma membrane"/>
    <property type="evidence" value="ECO:0007669"/>
    <property type="project" value="TreeGrafter"/>
</dbReference>
<dbReference type="EMBL" id="CAJNOJ010000150">
    <property type="protein sequence ID" value="CAF1203494.1"/>
    <property type="molecule type" value="Genomic_DNA"/>
</dbReference>
<evidence type="ECO:0000313" key="10">
    <source>
        <dbReference type="EMBL" id="CAF1203494.1"/>
    </source>
</evidence>
<comment type="similarity">
    <text evidence="2">Belongs to the TIP family.</text>
</comment>
<feature type="domain" description="T-cell immunomodulatory protein TIP C2" evidence="9">
    <location>
        <begin position="465"/>
        <end position="569"/>
    </location>
</feature>
<dbReference type="SUPFAM" id="SSF69318">
    <property type="entry name" value="Integrin alpha N-terminal domain"/>
    <property type="match status" value="1"/>
</dbReference>
<gene>
    <name evidence="10" type="ORF">EDS130_LOCUS25501</name>
</gene>
<dbReference type="OrthoDB" id="10250728at2759"/>
<feature type="transmembrane region" description="Helical" evidence="8">
    <location>
        <begin position="575"/>
        <end position="597"/>
    </location>
</feature>
<comment type="caution">
    <text evidence="10">The sequence shown here is derived from an EMBL/GenBank/DDBJ whole genome shotgun (WGS) entry which is preliminary data.</text>
</comment>
<dbReference type="Proteomes" id="UP000663852">
    <property type="component" value="Unassembled WGS sequence"/>
</dbReference>
<dbReference type="AlphaFoldDB" id="A0A814WM47"/>
<dbReference type="PANTHER" id="PTHR13412">
    <property type="entry name" value="T-CELL IMMUNOMODULATORY PROTEIN HOMOLOG"/>
    <property type="match status" value="1"/>
</dbReference>
<accession>A0A814WM47</accession>
<dbReference type="Pfam" id="PF23122">
    <property type="entry name" value="C2_ITFG1"/>
    <property type="match status" value="1"/>
</dbReference>
<sequence length="636" mass="72190">MSYEINLGHHRSWFRAFLLINLIVNPIYVRSTDFLSDNDEQKRVFHRDFNNNQQFSISDCIPFAFGDFNADKIVDIFCRNIQGDTIRVMLNNDRTPTSKVQCNATIPGIVYDALAADYDGDSKLDLFVMYKTRPDETVYRGGFLWGNRETFSNLQPINYYFQTIPTTIDINGDSYVDLLGMISNDYVNYKPGCLIFHNRTVSSFAQFNNLDDLLPNATQAVVDFNNDLVADLFLTINHKNKPKFRVYELPLIDMKLLSEYDPPPGVAIYHLSTFADIDADGTLEHLLPVCMNSDCSDSQIYVRDNDQWSLLPIKFGGDLRFPLKDDLPSPFDRIPISLKIADYNLDGYPDMIAVMKQNSLNATIAILLQNRACNNDNNLHCTYNRTFTLRTDETDVLLTDNATLAVFFDVLENGYPDVLILQAHSSNDYELIGFQNSLVQDVHFIKVMVLSSFSCDTCSHQERLPYGNNQPGQSIKMETITTIDGIKDSWIQLSAVQMSQAGQLTLELPYVIIGLGATPNFVEKLTVAVPPNGQSVKLVRTYTQMIPNSQIVIVPSPLTNPDKWHSELFVTPSRMIIHTGIALGATLLVIAIVLAVFQYREKIQDDRERKLQSQRFHYDALCGTEIRSARDKVYEN</sequence>
<evidence type="ECO:0000256" key="1">
    <source>
        <dbReference type="ARBA" id="ARBA00004479"/>
    </source>
</evidence>
<keyword evidence="3 8" id="KW-0812">Transmembrane</keyword>
<dbReference type="PANTHER" id="PTHR13412:SF0">
    <property type="entry name" value="T-CELL IMMUNOMODULATORY PROTEIN"/>
    <property type="match status" value="1"/>
</dbReference>
<evidence type="ECO:0000256" key="3">
    <source>
        <dbReference type="ARBA" id="ARBA00022692"/>
    </source>
</evidence>
<keyword evidence="7" id="KW-0325">Glycoprotein</keyword>
<dbReference type="Gene3D" id="2.130.10.130">
    <property type="entry name" value="Integrin alpha, N-terminal"/>
    <property type="match status" value="1"/>
</dbReference>
<evidence type="ECO:0000256" key="2">
    <source>
        <dbReference type="ARBA" id="ARBA00006496"/>
    </source>
</evidence>
<evidence type="ECO:0000256" key="7">
    <source>
        <dbReference type="ARBA" id="ARBA00023180"/>
    </source>
</evidence>
<comment type="subcellular location">
    <subcellularLocation>
        <location evidence="1">Membrane</location>
        <topology evidence="1">Single-pass type I membrane protein</topology>
    </subcellularLocation>
</comment>
<dbReference type="InterPro" id="IPR024881">
    <property type="entry name" value="Tip"/>
</dbReference>
<keyword evidence="5 8" id="KW-1133">Transmembrane helix</keyword>
<dbReference type="Pfam" id="PF13517">
    <property type="entry name" value="FG-GAP_3"/>
    <property type="match status" value="1"/>
</dbReference>
<keyword evidence="4" id="KW-0732">Signal</keyword>
<dbReference type="InterPro" id="IPR057089">
    <property type="entry name" value="C2_TIP"/>
</dbReference>